<dbReference type="PANTHER" id="PTHR43522:SF2">
    <property type="entry name" value="TRANSKETOLASE 1-RELATED"/>
    <property type="match status" value="1"/>
</dbReference>
<keyword evidence="12" id="KW-1185">Reference proteome</keyword>
<evidence type="ECO:0000256" key="9">
    <source>
        <dbReference type="ARBA" id="ARBA00049473"/>
    </source>
</evidence>
<dbReference type="Pfam" id="PF22613">
    <property type="entry name" value="Transketolase_C_1"/>
    <property type="match status" value="1"/>
</dbReference>
<comment type="cofactor">
    <cofactor evidence="2">
        <name>Mg(2+)</name>
        <dbReference type="ChEBI" id="CHEBI:18420"/>
    </cofactor>
</comment>
<dbReference type="OrthoDB" id="10267175at2759"/>
<dbReference type="InterPro" id="IPR055152">
    <property type="entry name" value="Transketolase-like_C_2"/>
</dbReference>
<evidence type="ECO:0000256" key="2">
    <source>
        <dbReference type="ARBA" id="ARBA00001946"/>
    </source>
</evidence>
<dbReference type="CDD" id="cd02012">
    <property type="entry name" value="TPP_TK"/>
    <property type="match status" value="1"/>
</dbReference>
<evidence type="ECO:0000256" key="5">
    <source>
        <dbReference type="ARBA" id="ARBA00022679"/>
    </source>
</evidence>
<dbReference type="VEuPathDB" id="MicrosporidiaDB:AAJ76_1900055189"/>
<dbReference type="AlphaFoldDB" id="A0A0F9WRI6"/>
<dbReference type="InterPro" id="IPR005474">
    <property type="entry name" value="Transketolase_N"/>
</dbReference>
<dbReference type="InterPro" id="IPR009014">
    <property type="entry name" value="Transketo_C/PFOR_II"/>
</dbReference>
<reference evidence="11 12" key="1">
    <citation type="journal article" date="2015" name="Environ. Microbiol.">
        <title>Genome analyses suggest the presence of polyploidy and recent human-driven expansions in eight global populations of the honeybee pathogen Nosema ceranae.</title>
        <authorList>
            <person name="Pelin A."/>
            <person name="Selman M."/>
            <person name="Aris-Brosou S."/>
            <person name="Farinelli L."/>
            <person name="Corradi N."/>
        </authorList>
    </citation>
    <scope>NUCLEOTIDE SEQUENCE [LARGE SCALE GENOMIC DNA]</scope>
    <source>
        <strain evidence="11 12">PA08 1199</strain>
    </source>
</reference>
<dbReference type="InterPro" id="IPR020826">
    <property type="entry name" value="Transketolase_BS"/>
</dbReference>
<dbReference type="InterPro" id="IPR029061">
    <property type="entry name" value="THDP-binding"/>
</dbReference>
<name>A0A0F9WRI6_9MICR</name>
<dbReference type="VEuPathDB" id="MicrosporidiaDB:NCER_100905"/>
<evidence type="ECO:0000256" key="1">
    <source>
        <dbReference type="ARBA" id="ARBA00001941"/>
    </source>
</evidence>
<evidence type="ECO:0000259" key="10">
    <source>
        <dbReference type="SMART" id="SM00861"/>
    </source>
</evidence>
<evidence type="ECO:0000256" key="3">
    <source>
        <dbReference type="ARBA" id="ARBA00001964"/>
    </source>
</evidence>
<dbReference type="SUPFAM" id="SSF52922">
    <property type="entry name" value="TK C-terminal domain-like"/>
    <property type="match status" value="1"/>
</dbReference>
<keyword evidence="6" id="KW-0479">Metal-binding</keyword>
<dbReference type="PROSITE" id="PS00802">
    <property type="entry name" value="TRANSKETOLASE_2"/>
    <property type="match status" value="1"/>
</dbReference>
<dbReference type="InterPro" id="IPR033247">
    <property type="entry name" value="Transketolase_fam"/>
</dbReference>
<evidence type="ECO:0000256" key="7">
    <source>
        <dbReference type="ARBA" id="ARBA00022842"/>
    </source>
</evidence>
<keyword evidence="5" id="KW-0808">Transferase</keyword>
<dbReference type="InterPro" id="IPR049557">
    <property type="entry name" value="Transketolase_CS"/>
</dbReference>
<protein>
    <submittedName>
        <fullName evidence="11">Transketolase</fullName>
    </submittedName>
</protein>
<dbReference type="GeneID" id="36319285"/>
<comment type="caution">
    <text evidence="11">The sequence shown here is derived from an EMBL/GenBank/DDBJ whole genome shotgun (WGS) entry which is preliminary data.</text>
</comment>
<accession>A0A0F9WRI6</accession>
<dbReference type="InterPro" id="IPR005475">
    <property type="entry name" value="Transketolase-like_Pyr-bd"/>
</dbReference>
<keyword evidence="7" id="KW-0460">Magnesium</keyword>
<evidence type="ECO:0000256" key="4">
    <source>
        <dbReference type="ARBA" id="ARBA00007131"/>
    </source>
</evidence>
<dbReference type="Gene3D" id="3.40.50.920">
    <property type="match status" value="1"/>
</dbReference>
<dbReference type="Gene3D" id="3.40.50.970">
    <property type="match status" value="2"/>
</dbReference>
<dbReference type="PROSITE" id="PS00801">
    <property type="entry name" value="TRANSKETOLASE_1"/>
    <property type="match status" value="1"/>
</dbReference>
<dbReference type="Pfam" id="PF00456">
    <property type="entry name" value="Transketolase_N"/>
    <property type="match status" value="1"/>
</dbReference>
<organism evidence="11 12">
    <name type="scientific">Vairimorpha ceranae</name>
    <dbReference type="NCBI Taxonomy" id="40302"/>
    <lineage>
        <taxon>Eukaryota</taxon>
        <taxon>Fungi</taxon>
        <taxon>Fungi incertae sedis</taxon>
        <taxon>Microsporidia</taxon>
        <taxon>Nosematidae</taxon>
        <taxon>Vairimorpha</taxon>
    </lineage>
</organism>
<dbReference type="PANTHER" id="PTHR43522">
    <property type="entry name" value="TRANSKETOLASE"/>
    <property type="match status" value="1"/>
</dbReference>
<comment type="cofactor">
    <cofactor evidence="3">
        <name>thiamine diphosphate</name>
        <dbReference type="ChEBI" id="CHEBI:58937"/>
    </cofactor>
</comment>
<evidence type="ECO:0000313" key="11">
    <source>
        <dbReference type="EMBL" id="KKO75518.1"/>
    </source>
</evidence>
<comment type="cofactor">
    <cofactor evidence="1">
        <name>Co(2+)</name>
        <dbReference type="ChEBI" id="CHEBI:48828"/>
    </cofactor>
</comment>
<comment type="catalytic activity">
    <reaction evidence="9">
        <text>D-sedoheptulose 7-phosphate + D-glyceraldehyde 3-phosphate = aldehydo-D-ribose 5-phosphate + D-xylulose 5-phosphate</text>
        <dbReference type="Rhea" id="RHEA:10508"/>
        <dbReference type="ChEBI" id="CHEBI:57483"/>
        <dbReference type="ChEBI" id="CHEBI:57737"/>
        <dbReference type="ChEBI" id="CHEBI:58273"/>
        <dbReference type="ChEBI" id="CHEBI:59776"/>
        <dbReference type="EC" id="2.2.1.1"/>
    </reaction>
</comment>
<dbReference type="Pfam" id="PF02779">
    <property type="entry name" value="Transket_pyr"/>
    <property type="match status" value="1"/>
</dbReference>
<feature type="domain" description="Transketolase-like pyrimidine-binding" evidence="10">
    <location>
        <begin position="313"/>
        <end position="482"/>
    </location>
</feature>
<proteinExistence type="inferred from homology"/>
<evidence type="ECO:0000256" key="6">
    <source>
        <dbReference type="ARBA" id="ARBA00022723"/>
    </source>
</evidence>
<dbReference type="SUPFAM" id="SSF52518">
    <property type="entry name" value="Thiamin diphosphate-binding fold (THDP-binding)"/>
    <property type="match status" value="2"/>
</dbReference>
<dbReference type="GO" id="GO:0004802">
    <property type="term" value="F:transketolase activity"/>
    <property type="evidence" value="ECO:0007669"/>
    <property type="project" value="UniProtKB-EC"/>
</dbReference>
<dbReference type="EMBL" id="JPQZ01000019">
    <property type="protein sequence ID" value="KKO75518.1"/>
    <property type="molecule type" value="Genomic_DNA"/>
</dbReference>
<comment type="similarity">
    <text evidence="4">Belongs to the transketolase family.</text>
</comment>
<sequence>MNKNIYNVRTLVVDMVQHANSGHPGAPLGLAPFIYILYKEYLKVNPEDEYWPGRDIFIFSNGHACNLQYVMNYLLGFITMSDLKRFRQVNSVTPGHGEKKCKGVEVTTGPLGQGVANSVGYAISFLKLGIDNHVYCVFGDGCYMEGISQESFSIAANLNLNNITFIYDFNKITIDGSTSLSMNENVVMRFESLNFHVIEVEGENIDEIRNALDFKTEKIKMIILHTKIGRDCILEGKAKAHGSPIGEEGVKQLKEKYEIPQIPFYVSDDLLNEWRNIKHKKIDEAKQVKITVKKKQLDTEHLYVDNVFDYSKLATRKSFALVLDKLKKKSKFICGSADLVSSCLNKFSNSSDFSRENRKGNYINFGIREHAMFGIMNGISGHGYFIPIFSTFLNFITYGYPAVRLGCLDKLNNIYVLTHDSICLGEDGPTHQPIEVLATMRATPNMIVMRPCDIKECRGALSACCKLIGPKAIILTRQKVSVIEQSCENEAQKGAYYLVKHENPDFILLGTGSEVELCMQIESKYKNLNISVVSFMSWEIFEMQTMKYKKQILPEKIPKISIEALTTFGWQKYSDYQIGIKRFGWSGKCEDVYKEAGFTPEKIMEKIYKFINSKKKVNV</sequence>
<dbReference type="VEuPathDB" id="MicrosporidiaDB:G9O61_00g020980"/>
<dbReference type="CDD" id="cd07033">
    <property type="entry name" value="TPP_PYR_DXS_TK_like"/>
    <property type="match status" value="1"/>
</dbReference>
<dbReference type="GO" id="GO:0006098">
    <property type="term" value="P:pentose-phosphate shunt"/>
    <property type="evidence" value="ECO:0007669"/>
    <property type="project" value="TreeGrafter"/>
</dbReference>
<keyword evidence="8" id="KW-0786">Thiamine pyrophosphate</keyword>
<dbReference type="RefSeq" id="XP_024331260.1">
    <property type="nucleotide sequence ID" value="XM_024474368.1"/>
</dbReference>
<dbReference type="GO" id="GO:0046872">
    <property type="term" value="F:metal ion binding"/>
    <property type="evidence" value="ECO:0007669"/>
    <property type="project" value="UniProtKB-KW"/>
</dbReference>
<dbReference type="Proteomes" id="UP000034350">
    <property type="component" value="Unassembled WGS sequence"/>
</dbReference>
<gene>
    <name evidence="11" type="ORF">AAJ76_1900055189</name>
</gene>
<evidence type="ECO:0000256" key="8">
    <source>
        <dbReference type="ARBA" id="ARBA00023052"/>
    </source>
</evidence>
<dbReference type="SMART" id="SM00861">
    <property type="entry name" value="Transket_pyr"/>
    <property type="match status" value="1"/>
</dbReference>
<evidence type="ECO:0000313" key="12">
    <source>
        <dbReference type="Proteomes" id="UP000034350"/>
    </source>
</evidence>
<dbReference type="GO" id="GO:0005829">
    <property type="term" value="C:cytosol"/>
    <property type="evidence" value="ECO:0007669"/>
    <property type="project" value="TreeGrafter"/>
</dbReference>